<feature type="compositionally biased region" description="Pro residues" evidence="1">
    <location>
        <begin position="136"/>
        <end position="146"/>
    </location>
</feature>
<dbReference type="EMBL" id="JARJCN010000110">
    <property type="protein sequence ID" value="KAJ7074824.1"/>
    <property type="molecule type" value="Genomic_DNA"/>
</dbReference>
<dbReference type="Proteomes" id="UP001222325">
    <property type="component" value="Unassembled WGS sequence"/>
</dbReference>
<protein>
    <submittedName>
        <fullName evidence="2">Uncharacterized protein</fullName>
    </submittedName>
</protein>
<evidence type="ECO:0000313" key="3">
    <source>
        <dbReference type="Proteomes" id="UP001222325"/>
    </source>
</evidence>
<evidence type="ECO:0000256" key="1">
    <source>
        <dbReference type="SAM" id="MobiDB-lite"/>
    </source>
</evidence>
<accession>A0AAD6XIU1</accession>
<reference evidence="2" key="1">
    <citation type="submission" date="2023-03" db="EMBL/GenBank/DDBJ databases">
        <title>Massive genome expansion in bonnet fungi (Mycena s.s.) driven by repeated elements and novel gene families across ecological guilds.</title>
        <authorList>
            <consortium name="Lawrence Berkeley National Laboratory"/>
            <person name="Harder C.B."/>
            <person name="Miyauchi S."/>
            <person name="Viragh M."/>
            <person name="Kuo A."/>
            <person name="Thoen E."/>
            <person name="Andreopoulos B."/>
            <person name="Lu D."/>
            <person name="Skrede I."/>
            <person name="Drula E."/>
            <person name="Henrissat B."/>
            <person name="Morin E."/>
            <person name="Kohler A."/>
            <person name="Barry K."/>
            <person name="LaButti K."/>
            <person name="Morin E."/>
            <person name="Salamov A."/>
            <person name="Lipzen A."/>
            <person name="Mereny Z."/>
            <person name="Hegedus B."/>
            <person name="Baldrian P."/>
            <person name="Stursova M."/>
            <person name="Weitz H."/>
            <person name="Taylor A."/>
            <person name="Grigoriev I.V."/>
            <person name="Nagy L.G."/>
            <person name="Martin F."/>
            <person name="Kauserud H."/>
        </authorList>
    </citation>
    <scope>NUCLEOTIDE SEQUENCE</scope>
    <source>
        <strain evidence="2">CBHHK173m</strain>
    </source>
</reference>
<name>A0AAD6XIU1_9AGAR</name>
<proteinExistence type="predicted"/>
<sequence length="240" mass="26442">MASDYYRHIPPPPSSSCDTMASNHCEQHVLRRPRSTSTNYDVPNPTARNACARSTRPATCQRSTRTLALADASRTVYLHACRPRAAHAAPPATPHVGVRTRLHVVTWRPQAQFGGSAGERKCTRLSAPPVLTSPPTRKPPTRPPTPARLRSSPSAPARTRTRCESAATTTRIPVPSPPVRPLARTTSCAPAGSNTREDVFAPTDDELLRNYLNELRHEHGGRPWQDLGLQYSRGHHVHTW</sequence>
<evidence type="ECO:0000313" key="2">
    <source>
        <dbReference type="EMBL" id="KAJ7074824.1"/>
    </source>
</evidence>
<organism evidence="2 3">
    <name type="scientific">Mycena belliarum</name>
    <dbReference type="NCBI Taxonomy" id="1033014"/>
    <lineage>
        <taxon>Eukaryota</taxon>
        <taxon>Fungi</taxon>
        <taxon>Dikarya</taxon>
        <taxon>Basidiomycota</taxon>
        <taxon>Agaricomycotina</taxon>
        <taxon>Agaricomycetes</taxon>
        <taxon>Agaricomycetidae</taxon>
        <taxon>Agaricales</taxon>
        <taxon>Marasmiineae</taxon>
        <taxon>Mycenaceae</taxon>
        <taxon>Mycena</taxon>
    </lineage>
</organism>
<keyword evidence="3" id="KW-1185">Reference proteome</keyword>
<comment type="caution">
    <text evidence="2">The sequence shown here is derived from an EMBL/GenBank/DDBJ whole genome shotgun (WGS) entry which is preliminary data.</text>
</comment>
<dbReference type="AlphaFoldDB" id="A0AAD6XIU1"/>
<feature type="compositionally biased region" description="Low complexity" evidence="1">
    <location>
        <begin position="147"/>
        <end position="158"/>
    </location>
</feature>
<gene>
    <name evidence="2" type="ORF">B0H15DRAFT_957018</name>
</gene>
<feature type="region of interest" description="Disordered" evidence="1">
    <location>
        <begin position="31"/>
        <end position="50"/>
    </location>
</feature>
<feature type="region of interest" description="Disordered" evidence="1">
    <location>
        <begin position="113"/>
        <end position="198"/>
    </location>
</feature>
<feature type="compositionally biased region" description="Polar residues" evidence="1">
    <location>
        <begin position="184"/>
        <end position="194"/>
    </location>
</feature>